<sequence length="275" mass="31297">MAIETLANMYAPVTVFHEEEKFYPSSIEFFLDAVDVVDENLFTIEPNPTPENLPGGIETDGYYMLTDQPLRKAFQIGRRPKCPTCTDVDIFSGQDVLNDIIPTYVLYRPYNGTPFIDIQYHLFYPYNRGKDICIGIPDGDDCIGFFESFGNHVGDWEHLTIRFRDEEPEQLYISCHSFGAYYNYNAAENVFEFDRGDVKAQWEVKDFTKQDSLDPEFSPFVFMDGTHPIVFSANGSHGLWGEAGTHVYMSFPITLSDVTGNGLQHVSEGSLHLIE</sequence>
<dbReference type="OrthoDB" id="188042at2759"/>
<keyword evidence="2" id="KW-1185">Reference proteome</keyword>
<dbReference type="EMBL" id="LR902718">
    <property type="protein sequence ID" value="CAD7250991.1"/>
    <property type="molecule type" value="Genomic_DNA"/>
</dbReference>
<gene>
    <name evidence="1" type="ORF">DSTB1V02_LOCUS10760</name>
</gene>
<accession>A0A7R9ABS2</accession>
<dbReference type="AlphaFoldDB" id="A0A7R9ABS2"/>
<dbReference type="Proteomes" id="UP000677054">
    <property type="component" value="Unassembled WGS sequence"/>
</dbReference>
<dbReference type="InterPro" id="IPR009291">
    <property type="entry name" value="Vps62"/>
</dbReference>
<evidence type="ECO:0000313" key="1">
    <source>
        <dbReference type="EMBL" id="CAD7250991.1"/>
    </source>
</evidence>
<dbReference type="EMBL" id="CAJPEV010003201">
    <property type="protein sequence ID" value="CAG0899197.1"/>
    <property type="molecule type" value="Genomic_DNA"/>
</dbReference>
<proteinExistence type="predicted"/>
<dbReference type="Pfam" id="PF06101">
    <property type="entry name" value="Vps62"/>
    <property type="match status" value="1"/>
</dbReference>
<organism evidence="1">
    <name type="scientific">Darwinula stevensoni</name>
    <dbReference type="NCBI Taxonomy" id="69355"/>
    <lineage>
        <taxon>Eukaryota</taxon>
        <taxon>Metazoa</taxon>
        <taxon>Ecdysozoa</taxon>
        <taxon>Arthropoda</taxon>
        <taxon>Crustacea</taxon>
        <taxon>Oligostraca</taxon>
        <taxon>Ostracoda</taxon>
        <taxon>Podocopa</taxon>
        <taxon>Podocopida</taxon>
        <taxon>Darwinulocopina</taxon>
        <taxon>Darwinuloidea</taxon>
        <taxon>Darwinulidae</taxon>
        <taxon>Darwinula</taxon>
    </lineage>
</organism>
<protein>
    <submittedName>
        <fullName evidence="1">Uncharacterized protein</fullName>
    </submittedName>
</protein>
<evidence type="ECO:0000313" key="2">
    <source>
        <dbReference type="Proteomes" id="UP000677054"/>
    </source>
</evidence>
<reference evidence="1" key="1">
    <citation type="submission" date="2020-11" db="EMBL/GenBank/DDBJ databases">
        <authorList>
            <person name="Tran Van P."/>
        </authorList>
    </citation>
    <scope>NUCLEOTIDE SEQUENCE</scope>
</reference>
<name>A0A7R9ABS2_9CRUS</name>
<dbReference type="PANTHER" id="PTHR48174:SF5">
    <property type="entry name" value="VACUOLAR PROTEIN SORTING-ASSOCIATED PROTEIN 62"/>
    <property type="match status" value="1"/>
</dbReference>
<dbReference type="PANTHER" id="PTHR48174">
    <property type="entry name" value="DUF946 FAMILY PROTEIN"/>
    <property type="match status" value="1"/>
</dbReference>